<name>A0A9P2LLC2_CLOBO</name>
<dbReference type="EMBL" id="ACSJ01000007">
    <property type="protein sequence ID" value="EES91433.1"/>
    <property type="molecule type" value="Genomic_DNA"/>
</dbReference>
<evidence type="ECO:0000313" key="2">
    <source>
        <dbReference type="Proteomes" id="UP000006160"/>
    </source>
</evidence>
<protein>
    <submittedName>
        <fullName evidence="1">Lipoprotein</fullName>
    </submittedName>
</protein>
<gene>
    <name evidence="1" type="ORF">CLG_B0839</name>
</gene>
<reference evidence="1 2" key="1">
    <citation type="submission" date="2009-10" db="EMBL/GenBank/DDBJ databases">
        <authorList>
            <person name="Shrivastava S."/>
            <person name="Brinkac L.B."/>
            <person name="Brown J.L."/>
            <person name="Bruce D.B."/>
            <person name="Detter C."/>
            <person name="Green L.D."/>
            <person name="Munk C.A."/>
            <person name="Rogers Y.C."/>
            <person name="Tapia R."/>
            <person name="Saunders E.S."/>
            <person name="Sims D.R."/>
            <person name="Smith L.A."/>
            <person name="Smith T.J."/>
            <person name="Sutton G."/>
            <person name="Brettin T."/>
        </authorList>
    </citation>
    <scope>NUCLEOTIDE SEQUENCE [LARGE SCALE GENOMIC DNA]</scope>
    <source>
        <strain evidence="2">D str. 1873</strain>
    </source>
</reference>
<keyword evidence="1" id="KW-0449">Lipoprotein</keyword>
<dbReference type="AlphaFoldDB" id="A0A9P2LLC2"/>
<dbReference type="RefSeq" id="WP_003376252.1">
    <property type="nucleotide sequence ID" value="NZ_ACSJ01000007.1"/>
</dbReference>
<dbReference type="Proteomes" id="UP000006160">
    <property type="component" value="Unassembled WGS sequence"/>
</dbReference>
<sequence length="194" mass="21983">MKLFLKKLMPLLFVIIFVISLTGCGTQPTKTVEKFLNALKQQDIKTASSLSLNRTCKKELKYDNSEQEKIIKSVLSKMNYTLGDITETDNDATIKVSITSIDLAKITTKIITDLFPTIMAQTFSQEKIDEKKQDTMIYESMLNSINNHNAPKTKTDVTIKLVKDNNGWMIELTDELLNILTGNFYTAFGELNIK</sequence>
<evidence type="ECO:0000313" key="1">
    <source>
        <dbReference type="EMBL" id="EES91433.1"/>
    </source>
</evidence>
<proteinExistence type="predicted"/>
<dbReference type="PROSITE" id="PS51257">
    <property type="entry name" value="PROKAR_LIPOPROTEIN"/>
    <property type="match status" value="1"/>
</dbReference>
<accession>A0A9P2LLC2</accession>
<organism evidence="1 2">
    <name type="scientific">Clostridium botulinum D str. 1873</name>
    <dbReference type="NCBI Taxonomy" id="592027"/>
    <lineage>
        <taxon>Bacteria</taxon>
        <taxon>Bacillati</taxon>
        <taxon>Bacillota</taxon>
        <taxon>Clostridia</taxon>
        <taxon>Eubacteriales</taxon>
        <taxon>Clostridiaceae</taxon>
        <taxon>Clostridium</taxon>
    </lineage>
</organism>
<comment type="caution">
    <text evidence="1">The sequence shown here is derived from an EMBL/GenBank/DDBJ whole genome shotgun (WGS) entry which is preliminary data.</text>
</comment>